<dbReference type="PANTHER" id="PTHR32387">
    <property type="entry name" value="WU:FJ29H11"/>
    <property type="match status" value="1"/>
</dbReference>
<dbReference type="InterPro" id="IPR036890">
    <property type="entry name" value="HATPase_C_sf"/>
</dbReference>
<name>A0A0U5C9N2_ASPCI</name>
<feature type="signal peptide" evidence="2">
    <location>
        <begin position="1"/>
        <end position="32"/>
    </location>
</feature>
<dbReference type="STRING" id="454130.A0A0U5C9N2"/>
<reference evidence="4" key="1">
    <citation type="journal article" date="2016" name="Genome Announc.">
        <title>Draft genome sequences of fungus Aspergillus calidoustus.</title>
        <authorList>
            <person name="Horn F."/>
            <person name="Linde J."/>
            <person name="Mattern D.J."/>
            <person name="Walther G."/>
            <person name="Guthke R."/>
            <person name="Scherlach K."/>
            <person name="Martin K."/>
            <person name="Brakhage A.A."/>
            <person name="Petzke L."/>
            <person name="Valiante V."/>
        </authorList>
    </citation>
    <scope>NUCLEOTIDE SEQUENCE [LARGE SCALE GENOMIC DNA]</scope>
    <source>
        <strain evidence="4">SF006504</strain>
    </source>
</reference>
<dbReference type="OrthoDB" id="1262810at2759"/>
<dbReference type="Gene3D" id="3.30.565.10">
    <property type="entry name" value="Histidine kinase-like ATPase, C-terminal domain"/>
    <property type="match status" value="1"/>
</dbReference>
<keyword evidence="4" id="KW-1185">Reference proteome</keyword>
<evidence type="ECO:0000256" key="1">
    <source>
        <dbReference type="SAM" id="MobiDB-lite"/>
    </source>
</evidence>
<evidence type="ECO:0000313" key="3">
    <source>
        <dbReference type="EMBL" id="CEL05721.1"/>
    </source>
</evidence>
<evidence type="ECO:0008006" key="5">
    <source>
        <dbReference type="Google" id="ProtNLM"/>
    </source>
</evidence>
<dbReference type="PANTHER" id="PTHR32387:SF0">
    <property type="entry name" value="PROTEIN NO VEIN"/>
    <property type="match status" value="1"/>
</dbReference>
<dbReference type="Proteomes" id="UP000054771">
    <property type="component" value="Unassembled WGS sequence"/>
</dbReference>
<proteinExistence type="predicted"/>
<dbReference type="InterPro" id="IPR055530">
    <property type="entry name" value="DUF7104"/>
</dbReference>
<accession>A0A0U5C9N2</accession>
<feature type="compositionally biased region" description="Basic and acidic residues" evidence="1">
    <location>
        <begin position="1347"/>
        <end position="1359"/>
    </location>
</feature>
<dbReference type="NCBIfam" id="NF047352">
    <property type="entry name" value="P_loop_sacsin"/>
    <property type="match status" value="1"/>
</dbReference>
<feature type="region of interest" description="Disordered" evidence="1">
    <location>
        <begin position="2056"/>
        <end position="2093"/>
    </location>
</feature>
<dbReference type="Pfam" id="PF23397">
    <property type="entry name" value="DUF7104"/>
    <property type="match status" value="6"/>
</dbReference>
<gene>
    <name evidence="3" type="ORF">ASPCAL06837</name>
</gene>
<feature type="compositionally biased region" description="Acidic residues" evidence="1">
    <location>
        <begin position="2058"/>
        <end position="2068"/>
    </location>
</feature>
<protein>
    <recommendedName>
        <fullName evidence="5">Protein NO VEIN C-terminal domain-containing protein</fullName>
    </recommendedName>
</protein>
<evidence type="ECO:0000313" key="4">
    <source>
        <dbReference type="Proteomes" id="UP000054771"/>
    </source>
</evidence>
<feature type="chain" id="PRO_5006855637" description="Protein NO VEIN C-terminal domain-containing protein" evidence="2">
    <location>
        <begin position="33"/>
        <end position="2093"/>
    </location>
</feature>
<dbReference type="InterPro" id="IPR052957">
    <property type="entry name" value="Auxin_embryo_med"/>
</dbReference>
<evidence type="ECO:0000256" key="2">
    <source>
        <dbReference type="SAM" id="SignalP"/>
    </source>
</evidence>
<keyword evidence="2" id="KW-0732">Signal</keyword>
<dbReference type="EMBL" id="CDMC01000005">
    <property type="protein sequence ID" value="CEL05721.1"/>
    <property type="molecule type" value="Genomic_DNA"/>
</dbReference>
<dbReference type="OMA" id="ACENTEF"/>
<sequence>MYADGRSFLSLAFKHHFLFLSLSFFFFQHDKAIMATSKCKRAEDIINEIYNQSGGFLSTDGREGALAEALGAPVREAAAKACTAYNRFFYEMIQNAEDCSYEIAASQGHDPFLAFHIYLDRIVVESNEDGFEESDVRAICSARSQHKQGMIGEKGIGFKSVFKVASKVKIQSGPFCFSLRHLPGQSGLGMISPINEHHEVLPVDVRTRFTLSLLLPGQVGRLAAEIASFPVSITAFLSKLKMLRFSFPVHPSKDRHCQTFTRLLAGSTLTCIKDSNGKTENYEEYFYFSKHVTGSTLRVNRPPSQDTEIIMAFPYKRRHGNEEQFAHAYLPLRKVGLNFLVQADFVTQDDREMLADCPWNDHLLNHLPQVFLAAVKALSKMPEFETSWPRFLPKGDIDDPQRSKFHEAVKNELRQMPLFRTSKGKRDMSLDEVRYLLPEHCDRVGDPLFDDGEHDTHLSSEYAEYYKVLEPFGLQQVSSRELLDQFRPYLEGPRPRFLSENIGFGAPELQKPVDEDWHDRVALLLLSWMDSPEDPVAKEIGNLALVPVCMKLRNPKICDIYDPYDAEGNFIPRYLVDTVDLLAVRSPARKRLFVRLGVRIAEPSLIIERIGDADRRLFSHPCLSTTIRNLKYVFSVTPDPGMVDPRCIVLYDSDCEALEIPHRQGNKMVRQDDVYFKDKHKYGLTAVLERISENGANPAYADASPMRVRFLHPAYTSGIVSDEQGARWIQWLQEVGPVRRAPRLESGLKDQHAPGFPSLILMEIADYAPEMLISVLKAHWDVYARELANPSALTLSTIANVQVPVACGTELLKKAFLGTPEQKHVWADQYLDNKFPFLSIPPDAEDDDTAGWEFLSQFGLITSTEMFLTETAHRLPLILPRRRAKTAFFRMYELLADHYFESFWESPTPVSIVYIPRQGLDDKLVPLADCVWGKDVSGKYRLDSFGNYTNNCKVKEMFRRVLCSQGVDGKRDGDRDFTALLAELSRLKAEASVPSDTVCGVYELIMRGSWSGRDWRSIRKRFESQRLIYIPDTNSWYPPSRCAWTDLTSINEKYGVRRIYPDLKLLFIDELGIVSPDIGDYIDEMQAMGLAGHANPSEMLDVIKELIKCDAGTDDFEALKLCRFLPIRRSPTTTTYGTVDERFLIIDDDRIHVNTEEPVLDFMPEDVCRLRRFFSALGLEERYVSRQLGSVTYPLTNVQESADLTRELRQKSEALYRIAIHYGSRDCALPSEPIRKLLSQAIVYTATGFRRRFTLGSDPRGAISTKSEHNGRVHVEKVDDTLRIYVPGDARERKICYATELPRQLASYLEIYGQAARRVFGTVLREPVEILDDILWEEGIIRLSLDPPREFGPRPKEQAEPEGVGSDTDAMPPVQELPPIIFEECTSRERLIDFYELNLMQSRPHRAAKGASGGLPGLTTLTKKYNLIELDTDHDIPSVATDFFQISPGECDLTFTETTLRAAAEDRSSETMALLTKYFEERGQDLAIPETVLKCAAENEECGDYILYFLLSYSLARSQPIVITDAVLECAARNEPCGDQVMDLLLDPVIMQRQQGQLTISEAVLKAACENTEFGDVILTQLLDRSSNETISITENLLIAAVQNEDLGDRLLNVILDHGCQIPSSPAVLAAAAANLHLGPELIALLLPRMGDIQITGDVILAAVNNETSGLEVLKLLKQHNGGGLPVTEAILLTIVEKETVDELIILWAISLDNYMALVPQAVLENAAGNPACSKSHLKRLLKAADCCFDHTATILISTMNDTEKATFILEHIKIPEQSAHTFPVRALAGVAGRLDYCLEKPLLLKLMRDDVPISAHVLEAAAGNPIHGYDVTKLLLDQCEPNLQVSEGVLLAAATNPHHGTETLQLLLERQPEVEVTDALIAAAAARGNGTLKPLIRHRSKSTLPRFQVTGTLLEAVIRNNHCDARDVQFLLDTSAETDSALAITGAALISAAGSIRSGYETMSKLLDHGGPELEALLSEQVLIAAAGNQLWGLDILALLLDRGYDLDFSTEVFAAAQGNMYCGKEIIAFMLRYQVPPFLDGNQFEEWESCKTLVSTDDEATSESEGEDGHGGFIPASPRSEGDAYETADSE</sequence>
<organism evidence="3 4">
    <name type="scientific">Aspergillus calidoustus</name>
    <dbReference type="NCBI Taxonomy" id="454130"/>
    <lineage>
        <taxon>Eukaryota</taxon>
        <taxon>Fungi</taxon>
        <taxon>Dikarya</taxon>
        <taxon>Ascomycota</taxon>
        <taxon>Pezizomycotina</taxon>
        <taxon>Eurotiomycetes</taxon>
        <taxon>Eurotiomycetidae</taxon>
        <taxon>Eurotiales</taxon>
        <taxon>Aspergillaceae</taxon>
        <taxon>Aspergillus</taxon>
        <taxon>Aspergillus subgen. Nidulantes</taxon>
    </lineage>
</organism>
<dbReference type="SUPFAM" id="SSF55874">
    <property type="entry name" value="ATPase domain of HSP90 chaperone/DNA topoisomerase II/histidine kinase"/>
    <property type="match status" value="1"/>
</dbReference>
<feature type="region of interest" description="Disordered" evidence="1">
    <location>
        <begin position="1347"/>
        <end position="1373"/>
    </location>
</feature>